<feature type="signal peptide" evidence="2">
    <location>
        <begin position="1"/>
        <end position="25"/>
    </location>
</feature>
<dbReference type="AlphaFoldDB" id="A0A7W7CJ03"/>
<evidence type="ECO:0000256" key="1">
    <source>
        <dbReference type="ARBA" id="ARBA00022729"/>
    </source>
</evidence>
<dbReference type="RefSeq" id="WP_185009227.1">
    <property type="nucleotide sequence ID" value="NZ_BAAAUI010000037.1"/>
</dbReference>
<dbReference type="Pfam" id="PF13365">
    <property type="entry name" value="Trypsin_2"/>
    <property type="match status" value="1"/>
</dbReference>
<dbReference type="InterPro" id="IPR009003">
    <property type="entry name" value="Peptidase_S1_PA"/>
</dbReference>
<feature type="chain" id="PRO_5031195680" evidence="2">
    <location>
        <begin position="26"/>
        <end position="260"/>
    </location>
</feature>
<name>A0A7W7CJ03_9PSEU</name>
<gene>
    <name evidence="3" type="ORF">HNR67_008270</name>
</gene>
<accession>A0A7W7CJ03</accession>
<dbReference type="SUPFAM" id="SSF50494">
    <property type="entry name" value="Trypsin-like serine proteases"/>
    <property type="match status" value="1"/>
</dbReference>
<dbReference type="EMBL" id="JACHMH010000001">
    <property type="protein sequence ID" value="MBB4682152.1"/>
    <property type="molecule type" value="Genomic_DNA"/>
</dbReference>
<keyword evidence="1 2" id="KW-0732">Signal</keyword>
<reference evidence="3 4" key="1">
    <citation type="submission" date="2020-08" db="EMBL/GenBank/DDBJ databases">
        <title>Sequencing the genomes of 1000 actinobacteria strains.</title>
        <authorList>
            <person name="Klenk H.-P."/>
        </authorList>
    </citation>
    <scope>NUCLEOTIDE SEQUENCE [LARGE SCALE GENOMIC DNA]</scope>
    <source>
        <strain evidence="3 4">DSM 44230</strain>
    </source>
</reference>
<protein>
    <submittedName>
        <fullName evidence="3">V8-like Glu-specific endopeptidase</fullName>
    </submittedName>
</protein>
<sequence length="260" mass="27441">MRIARIVPVLALVVGAALSGATAQAAPAAPERLASPVAPAVAAGPGTKDAWYSTTNGKLTYVNGNGENSECSASSVNSPSGRVVVTAGHCVYRASTGGVSTNFTYHPGYHMGVRLPAFTVAYAEAAPQWLQGDYRHDYAFLVTNDLPDGRRLVDVAGAHGLIINSAYRQQVHVAGYPYRMENGEAQWYCWGTAGREAGTNRHTMGCDGNDGASGGPWLRNYKPNGLGDVISVTSTNPNKINHAPYFGPEAKALYLSVANR</sequence>
<keyword evidence="4" id="KW-1185">Reference proteome</keyword>
<dbReference type="PANTHER" id="PTHR15462">
    <property type="entry name" value="SERINE PROTEASE"/>
    <property type="match status" value="1"/>
</dbReference>
<evidence type="ECO:0000256" key="2">
    <source>
        <dbReference type="SAM" id="SignalP"/>
    </source>
</evidence>
<dbReference type="Gene3D" id="2.40.10.10">
    <property type="entry name" value="Trypsin-like serine proteases"/>
    <property type="match status" value="2"/>
</dbReference>
<dbReference type="Proteomes" id="UP000533598">
    <property type="component" value="Unassembled WGS sequence"/>
</dbReference>
<evidence type="ECO:0000313" key="3">
    <source>
        <dbReference type="EMBL" id="MBB4682152.1"/>
    </source>
</evidence>
<dbReference type="InterPro" id="IPR043504">
    <property type="entry name" value="Peptidase_S1_PA_chymotrypsin"/>
</dbReference>
<evidence type="ECO:0000313" key="4">
    <source>
        <dbReference type="Proteomes" id="UP000533598"/>
    </source>
</evidence>
<dbReference type="InterPro" id="IPR050966">
    <property type="entry name" value="Glutamyl_endopeptidase"/>
</dbReference>
<comment type="caution">
    <text evidence="3">The sequence shown here is derived from an EMBL/GenBank/DDBJ whole genome shotgun (WGS) entry which is preliminary data.</text>
</comment>
<dbReference type="PANTHER" id="PTHR15462:SF19">
    <property type="entry name" value="PEPTIDASE S1 DOMAIN-CONTAINING PROTEIN"/>
    <property type="match status" value="1"/>
</dbReference>
<proteinExistence type="predicted"/>
<organism evidence="3 4">
    <name type="scientific">Crossiella cryophila</name>
    <dbReference type="NCBI Taxonomy" id="43355"/>
    <lineage>
        <taxon>Bacteria</taxon>
        <taxon>Bacillati</taxon>
        <taxon>Actinomycetota</taxon>
        <taxon>Actinomycetes</taxon>
        <taxon>Pseudonocardiales</taxon>
        <taxon>Pseudonocardiaceae</taxon>
        <taxon>Crossiella</taxon>
    </lineage>
</organism>